<dbReference type="GO" id="GO:0016787">
    <property type="term" value="F:hydrolase activity"/>
    <property type="evidence" value="ECO:0007669"/>
    <property type="project" value="InterPro"/>
</dbReference>
<dbReference type="PANTHER" id="PTHR16509">
    <property type="match status" value="1"/>
</dbReference>
<dbReference type="PROSITE" id="PS50007">
    <property type="entry name" value="PIPLC_X_DOMAIN"/>
    <property type="match status" value="1"/>
</dbReference>
<organism evidence="3 4">
    <name type="scientific">Brenneria goodwinii</name>
    <dbReference type="NCBI Taxonomy" id="1109412"/>
    <lineage>
        <taxon>Bacteria</taxon>
        <taxon>Pseudomonadati</taxon>
        <taxon>Pseudomonadota</taxon>
        <taxon>Gammaproteobacteria</taxon>
        <taxon>Enterobacterales</taxon>
        <taxon>Pectobacteriaceae</taxon>
        <taxon>Brenneria</taxon>
    </lineage>
</organism>
<feature type="signal peptide" evidence="1">
    <location>
        <begin position="1"/>
        <end position="21"/>
    </location>
</feature>
<dbReference type="Gene3D" id="3.60.21.10">
    <property type="match status" value="2"/>
</dbReference>
<name>A0A0G4JXA4_9GAMM</name>
<keyword evidence="1" id="KW-0732">Signal</keyword>
<sequence>MRRRQFLQLAGAIFLASRATAALSETPTASQLTRPESGKQLLKFGLVTDIHYADNDTYGAPGEEFYEVYRHALPKFRQVVDLFNTQSLDFAIELGDFKDCVSPQNHEQTIGFLKQVEGEFAKFKGDRYHVVGNHDFDAISPQDFLACTQNAGDANGKLYYTFVKNGVRFIVLDACYTDAKGEGVHFSHNNFTWDIANIPDEEIDWLRAVLKSDDKPIVVFTHQTLDYFDPAMAKAKVIVQNAEPVVKALEDSGRVLAVFSGHHHPGRYNFRNGIHYFTTKALVEWPLPHNACAIVTIDKDLNIYVEGMYDAVSRQLNKAHA</sequence>
<evidence type="ECO:0000313" key="3">
    <source>
        <dbReference type="EMBL" id="CPR17764.1"/>
    </source>
</evidence>
<evidence type="ECO:0000313" key="4">
    <source>
        <dbReference type="Proteomes" id="UP000044377"/>
    </source>
</evidence>
<evidence type="ECO:0000256" key="1">
    <source>
        <dbReference type="SAM" id="SignalP"/>
    </source>
</evidence>
<dbReference type="AlphaFoldDB" id="A0A0G4JXA4"/>
<dbReference type="InterPro" id="IPR004843">
    <property type="entry name" value="Calcineurin-like_PHP"/>
</dbReference>
<dbReference type="EMBL" id="CGIG01000001">
    <property type="protein sequence ID" value="CPR17764.1"/>
    <property type="molecule type" value="Genomic_DNA"/>
</dbReference>
<dbReference type="RefSeq" id="WP_048637822.1">
    <property type="nucleotide sequence ID" value="NZ_CGIG01000001.1"/>
</dbReference>
<feature type="chain" id="PRO_5005194415" description="Calcineurin-like phosphoesterase domain-containing protein" evidence="1">
    <location>
        <begin position="22"/>
        <end position="321"/>
    </location>
</feature>
<dbReference type="Pfam" id="PF00149">
    <property type="entry name" value="Metallophos"/>
    <property type="match status" value="1"/>
</dbReference>
<accession>A0A0G4JXA4</accession>
<protein>
    <recommendedName>
        <fullName evidence="2">Calcineurin-like phosphoesterase domain-containing protein</fullName>
    </recommendedName>
</protein>
<dbReference type="OrthoDB" id="9791866at2"/>
<feature type="domain" description="Calcineurin-like phosphoesterase" evidence="2">
    <location>
        <begin position="43"/>
        <end position="265"/>
    </location>
</feature>
<dbReference type="STRING" id="1109412.BN1221_02837c"/>
<dbReference type="InterPro" id="IPR029052">
    <property type="entry name" value="Metallo-depent_PP-like"/>
</dbReference>
<proteinExistence type="predicted"/>
<dbReference type="PANTHER" id="PTHR16509:SF1">
    <property type="entry name" value="MANGANESE-DEPENDENT ADP-RIBOSE_CDP-ALCOHOL DIPHOSPHATASE"/>
    <property type="match status" value="1"/>
</dbReference>
<dbReference type="SUPFAM" id="SSF56300">
    <property type="entry name" value="Metallo-dependent phosphatases"/>
    <property type="match status" value="1"/>
</dbReference>
<gene>
    <name evidence="3" type="ORF">BN1221_02837c</name>
</gene>
<dbReference type="Proteomes" id="UP000044377">
    <property type="component" value="Unassembled WGS sequence"/>
</dbReference>
<keyword evidence="4" id="KW-1185">Reference proteome</keyword>
<reference evidence="4" key="1">
    <citation type="submission" date="2015-01" db="EMBL/GenBank/DDBJ databases">
        <authorList>
            <person name="Paterson Steve"/>
        </authorList>
    </citation>
    <scope>NUCLEOTIDE SEQUENCE [LARGE SCALE GENOMIC DNA]</scope>
    <source>
        <strain evidence="4">OBR1</strain>
    </source>
</reference>
<evidence type="ECO:0000259" key="2">
    <source>
        <dbReference type="Pfam" id="PF00149"/>
    </source>
</evidence>